<keyword evidence="2" id="KW-1185">Reference proteome</keyword>
<dbReference type="Gene3D" id="3.80.10.10">
    <property type="entry name" value="Ribonuclease Inhibitor"/>
    <property type="match status" value="1"/>
</dbReference>
<dbReference type="SUPFAM" id="SSF52047">
    <property type="entry name" value="RNI-like"/>
    <property type="match status" value="1"/>
</dbReference>
<dbReference type="AlphaFoldDB" id="A0A812JB61"/>
<organism evidence="1 2">
    <name type="scientific">Symbiodinium natans</name>
    <dbReference type="NCBI Taxonomy" id="878477"/>
    <lineage>
        <taxon>Eukaryota</taxon>
        <taxon>Sar</taxon>
        <taxon>Alveolata</taxon>
        <taxon>Dinophyceae</taxon>
        <taxon>Suessiales</taxon>
        <taxon>Symbiodiniaceae</taxon>
        <taxon>Symbiodinium</taxon>
    </lineage>
</organism>
<gene>
    <name evidence="1" type="ORF">SNAT2548_LOCUS6377</name>
</gene>
<proteinExistence type="predicted"/>
<evidence type="ECO:0000313" key="1">
    <source>
        <dbReference type="EMBL" id="CAE7204602.1"/>
    </source>
</evidence>
<dbReference type="EMBL" id="CAJNDS010000424">
    <property type="protein sequence ID" value="CAE7204602.1"/>
    <property type="molecule type" value="Genomic_DNA"/>
</dbReference>
<accession>A0A812JB61</accession>
<sequence length="144" mass="16215">MAELTKALQSNTTLRRLDVQARFLALQRDSAVANYLEPEDLKAIFDSLAPSSALQDLRVNFQASLKASPPVDFAQMMRGKAGTEIYKAAAEALRANRQLLKLDLILVQRHWQDQICRGLMQNLEEKRKGGRACEEGVMHLHRLA</sequence>
<dbReference type="InterPro" id="IPR032675">
    <property type="entry name" value="LRR_dom_sf"/>
</dbReference>
<reference evidence="1" key="1">
    <citation type="submission" date="2021-02" db="EMBL/GenBank/DDBJ databases">
        <authorList>
            <person name="Dougan E. K."/>
            <person name="Rhodes N."/>
            <person name="Thang M."/>
            <person name="Chan C."/>
        </authorList>
    </citation>
    <scope>NUCLEOTIDE SEQUENCE</scope>
</reference>
<name>A0A812JB61_9DINO</name>
<dbReference type="Proteomes" id="UP000604046">
    <property type="component" value="Unassembled WGS sequence"/>
</dbReference>
<evidence type="ECO:0000313" key="2">
    <source>
        <dbReference type="Proteomes" id="UP000604046"/>
    </source>
</evidence>
<protein>
    <submittedName>
        <fullName evidence="1">Uncharacterized protein</fullName>
    </submittedName>
</protein>
<comment type="caution">
    <text evidence="1">The sequence shown here is derived from an EMBL/GenBank/DDBJ whole genome shotgun (WGS) entry which is preliminary data.</text>
</comment>